<reference evidence="1 2" key="1">
    <citation type="submission" date="2020-12" db="EMBL/GenBank/DDBJ databases">
        <title>FDA dAtabase for Regulatory Grade micrObial Sequences (FDA-ARGOS): Supporting development and validation of Infectious Disease Dx tests.</title>
        <authorList>
            <person name="Sproer C."/>
            <person name="Gronow S."/>
            <person name="Severitt S."/>
            <person name="Schroder I."/>
            <person name="Tallon L."/>
            <person name="Sadzewicz L."/>
            <person name="Zhao X."/>
            <person name="Boylan J."/>
            <person name="Ott S."/>
            <person name="Bowen H."/>
            <person name="Vavikolanu K."/>
            <person name="Mehta A."/>
            <person name="Aluvathingal J."/>
            <person name="Nadendla S."/>
            <person name="Lowell S."/>
            <person name="Myers T."/>
            <person name="Yan Y."/>
            <person name="Sichtig H."/>
        </authorList>
    </citation>
    <scope>NUCLEOTIDE SEQUENCE [LARGE SCALE GENOMIC DNA]</scope>
    <source>
        <strain evidence="1 2">FDAARGOS_909</strain>
    </source>
</reference>
<dbReference type="Proteomes" id="UP000594778">
    <property type="component" value="Chromosome"/>
</dbReference>
<proteinExistence type="predicted"/>
<sequence>MAILVIVSAVWLFHKEQKDRLPAIRLAAPTPDEIGGAIKSQRGSVP</sequence>
<dbReference type="AlphaFoldDB" id="A0A7T2S6E9"/>
<evidence type="ECO:0000313" key="2">
    <source>
        <dbReference type="Proteomes" id="UP000594778"/>
    </source>
</evidence>
<dbReference type="RefSeq" id="WP_197956581.1">
    <property type="nucleotide sequence ID" value="NZ_CP065668.1"/>
</dbReference>
<evidence type="ECO:0000313" key="1">
    <source>
        <dbReference type="EMBL" id="QPS09795.1"/>
    </source>
</evidence>
<accession>A0A7T2S6E9</accession>
<organism evidence="1 2">
    <name type="scientific">Delftia acidovorans</name>
    <name type="common">Pseudomonas acidovorans</name>
    <name type="synonym">Comamonas acidovorans</name>
    <dbReference type="NCBI Taxonomy" id="80866"/>
    <lineage>
        <taxon>Bacteria</taxon>
        <taxon>Pseudomonadati</taxon>
        <taxon>Pseudomonadota</taxon>
        <taxon>Betaproteobacteria</taxon>
        <taxon>Burkholderiales</taxon>
        <taxon>Comamonadaceae</taxon>
        <taxon>Delftia</taxon>
    </lineage>
</organism>
<dbReference type="EMBL" id="CP065668">
    <property type="protein sequence ID" value="QPS09795.1"/>
    <property type="molecule type" value="Genomic_DNA"/>
</dbReference>
<protein>
    <submittedName>
        <fullName evidence="1">Uncharacterized protein</fullName>
    </submittedName>
</protein>
<gene>
    <name evidence="1" type="ORF">I6G66_07210</name>
</gene>
<name>A0A7T2S6E9_DELAC</name>